<organism evidence="1 2">
    <name type="scientific">Willisornis vidua</name>
    <name type="common">Xingu scale-backed antbird</name>
    <dbReference type="NCBI Taxonomy" id="1566151"/>
    <lineage>
        <taxon>Eukaryota</taxon>
        <taxon>Metazoa</taxon>
        <taxon>Chordata</taxon>
        <taxon>Craniata</taxon>
        <taxon>Vertebrata</taxon>
        <taxon>Euteleostomi</taxon>
        <taxon>Archelosauria</taxon>
        <taxon>Archosauria</taxon>
        <taxon>Dinosauria</taxon>
        <taxon>Saurischia</taxon>
        <taxon>Theropoda</taxon>
        <taxon>Coelurosauria</taxon>
        <taxon>Aves</taxon>
        <taxon>Neognathae</taxon>
        <taxon>Neoaves</taxon>
        <taxon>Telluraves</taxon>
        <taxon>Australaves</taxon>
        <taxon>Passeriformes</taxon>
        <taxon>Thamnophilidae</taxon>
        <taxon>Willisornis</taxon>
    </lineage>
</organism>
<protein>
    <recommendedName>
        <fullName evidence="3">Rna-directed dna polymerase from mobile element jockey-like</fullName>
    </recommendedName>
</protein>
<evidence type="ECO:0000313" key="2">
    <source>
        <dbReference type="Proteomes" id="UP001145742"/>
    </source>
</evidence>
<reference evidence="1" key="1">
    <citation type="submission" date="2019-10" db="EMBL/GenBank/DDBJ databases">
        <authorList>
            <person name="Soares A.E.R."/>
            <person name="Aleixo A."/>
            <person name="Schneider P."/>
            <person name="Miyaki C.Y."/>
            <person name="Schneider M.P."/>
            <person name="Mello C."/>
            <person name="Vasconcelos A.T.R."/>
        </authorList>
    </citation>
    <scope>NUCLEOTIDE SEQUENCE</scope>
    <source>
        <tissue evidence="1">Muscle</tissue>
    </source>
</reference>
<keyword evidence="2" id="KW-1185">Reference proteome</keyword>
<sequence>MLDLVLTKEGLVGNVTLRGSLGCSDHEMVEFRILGSARWLTASSLIWTSGEQTLASSGIFWLEYHEIIFKDHLLQDQERCNSSKRKSGKSIRRPVWVNKMLLDKLKQKNEAYGRITALVDKGIVSDAIYLDLCRAFDNVLHCTLVLTLEKHGFDGWTTWWVKLLEGRDAIDRNLNRLASWASVTPVQQGQNKVLHLGLGNSKYKLGREWIESSYGKKILGMLYGKKLNTTRQHVLTA</sequence>
<proteinExistence type="predicted"/>
<gene>
    <name evidence="1" type="ORF">WISP_62619</name>
</gene>
<dbReference type="EMBL" id="WHWB01033733">
    <property type="protein sequence ID" value="KAJ7417810.1"/>
    <property type="molecule type" value="Genomic_DNA"/>
</dbReference>
<accession>A0ABQ9DEP3</accession>
<name>A0ABQ9DEP3_9PASS</name>
<evidence type="ECO:0000313" key="1">
    <source>
        <dbReference type="EMBL" id="KAJ7417810.1"/>
    </source>
</evidence>
<dbReference type="Proteomes" id="UP001145742">
    <property type="component" value="Unassembled WGS sequence"/>
</dbReference>
<evidence type="ECO:0008006" key="3">
    <source>
        <dbReference type="Google" id="ProtNLM"/>
    </source>
</evidence>
<comment type="caution">
    <text evidence="1">The sequence shown here is derived from an EMBL/GenBank/DDBJ whole genome shotgun (WGS) entry which is preliminary data.</text>
</comment>